<dbReference type="InterPro" id="IPR055412">
    <property type="entry name" value="UVB_sens_C"/>
</dbReference>
<gene>
    <name evidence="8" type="ORF">XAT740_LOCUS9762</name>
</gene>
<evidence type="ECO:0000256" key="4">
    <source>
        <dbReference type="ARBA" id="ARBA00022989"/>
    </source>
</evidence>
<evidence type="ECO:0000259" key="6">
    <source>
        <dbReference type="Pfam" id="PF04884"/>
    </source>
</evidence>
<dbReference type="PANTHER" id="PTHR12770">
    <property type="entry name" value="RUS1 FAMILY PROTEIN C16ORF58"/>
    <property type="match status" value="1"/>
</dbReference>
<comment type="subcellular location">
    <subcellularLocation>
        <location evidence="1">Membrane</location>
    </subcellularLocation>
</comment>
<evidence type="ECO:0000256" key="5">
    <source>
        <dbReference type="ARBA" id="ARBA00023136"/>
    </source>
</evidence>
<protein>
    <submittedName>
        <fullName evidence="8">Uncharacterized protein</fullName>
    </submittedName>
</protein>
<dbReference type="AlphaFoldDB" id="A0A814C2I9"/>
<proteinExistence type="inferred from homology"/>
<name>A0A814C2I9_ADIRI</name>
<reference evidence="8" key="1">
    <citation type="submission" date="2021-02" db="EMBL/GenBank/DDBJ databases">
        <authorList>
            <person name="Nowell W R."/>
        </authorList>
    </citation>
    <scope>NUCLEOTIDE SEQUENCE</scope>
</reference>
<dbReference type="Pfam" id="PF04884">
    <property type="entry name" value="UVB_sens_prot"/>
    <property type="match status" value="1"/>
</dbReference>
<dbReference type="PANTHER" id="PTHR12770:SF31">
    <property type="entry name" value="RUS FAMILY MEMBER 1"/>
    <property type="match status" value="1"/>
</dbReference>
<dbReference type="InterPro" id="IPR054549">
    <property type="entry name" value="UVB_sens_RUS_dom"/>
</dbReference>
<evidence type="ECO:0000256" key="2">
    <source>
        <dbReference type="ARBA" id="ARBA00007558"/>
    </source>
</evidence>
<dbReference type="GO" id="GO:0016020">
    <property type="term" value="C:membrane"/>
    <property type="evidence" value="ECO:0007669"/>
    <property type="project" value="UniProtKB-SubCell"/>
</dbReference>
<dbReference type="Pfam" id="PF24160">
    <property type="entry name" value="UVB_sens_C"/>
    <property type="match status" value="1"/>
</dbReference>
<dbReference type="EMBL" id="CAJNOR010000507">
    <property type="protein sequence ID" value="CAF0934404.1"/>
    <property type="molecule type" value="Genomic_DNA"/>
</dbReference>
<evidence type="ECO:0000256" key="3">
    <source>
        <dbReference type="ARBA" id="ARBA00022692"/>
    </source>
</evidence>
<keyword evidence="5" id="KW-0472">Membrane</keyword>
<comment type="caution">
    <text evidence="8">The sequence shown here is derived from an EMBL/GenBank/DDBJ whole genome shotgun (WGS) entry which is preliminary data.</text>
</comment>
<accession>A0A814C2I9</accession>
<evidence type="ECO:0000313" key="9">
    <source>
        <dbReference type="Proteomes" id="UP000663828"/>
    </source>
</evidence>
<comment type="similarity">
    <text evidence="2">Belongs to the RUS1 family.</text>
</comment>
<feature type="domain" description="Root UVB sensitive protein C-terminal" evidence="7">
    <location>
        <begin position="282"/>
        <end position="436"/>
    </location>
</feature>
<feature type="domain" description="Protein root UVB sensitive/RUS" evidence="6">
    <location>
        <begin position="41"/>
        <end position="277"/>
    </location>
</feature>
<keyword evidence="9" id="KW-1185">Reference proteome</keyword>
<dbReference type="InterPro" id="IPR006968">
    <property type="entry name" value="RUS_fam"/>
</dbReference>
<organism evidence="8 9">
    <name type="scientific">Adineta ricciae</name>
    <name type="common">Rotifer</name>
    <dbReference type="NCBI Taxonomy" id="249248"/>
    <lineage>
        <taxon>Eukaryota</taxon>
        <taxon>Metazoa</taxon>
        <taxon>Spiralia</taxon>
        <taxon>Gnathifera</taxon>
        <taxon>Rotifera</taxon>
        <taxon>Eurotatoria</taxon>
        <taxon>Bdelloidea</taxon>
        <taxon>Adinetida</taxon>
        <taxon>Adinetidae</taxon>
        <taxon>Adineta</taxon>
    </lineage>
</organism>
<evidence type="ECO:0000313" key="8">
    <source>
        <dbReference type="EMBL" id="CAF0934404.1"/>
    </source>
</evidence>
<evidence type="ECO:0000256" key="1">
    <source>
        <dbReference type="ARBA" id="ARBA00004370"/>
    </source>
</evidence>
<keyword evidence="3" id="KW-0812">Transmembrane</keyword>
<sequence>MTDDENKTEFLIQEYECGEKANIYQIDHEQKAKHLSTKKSKSHTSLTSLFRAFFYPDNYPLGVSSDYGIYQLYNIVQTGCIAISGSFAFSALFRAMGVGKTASNYLAASIVWLLRDGAGMIGRIIFAWGFAASLDADCKRWHFLGDVLNDVACVSDMITPYFPSALLFISSISNICRSVTGVIHGSTRTVIFQHQARNNNLADIAAKCSSLETMVSLVALFVNVVLLATLPETSIWPIFLVLTAGHLWATYKAKRCILFNLFNRQRFHLVCSEYFKTNGRQTLSIEEVNDREPILFKTSFPYRSHIGVSLKHIPEKIFPSQKQLKNFHSNDYERFLILHDQSSNTFYVLLRTNSDTDDLIRLNFFIEIISYAMNSTTEENFNEEFQSLVNRIQKQLPDLNLCLTILHEDNDRCYEQFKQVCLAQGYNFHRCLFDIGIYRIH</sequence>
<keyword evidence="4" id="KW-1133">Transmembrane helix</keyword>
<dbReference type="Proteomes" id="UP000663828">
    <property type="component" value="Unassembled WGS sequence"/>
</dbReference>
<evidence type="ECO:0000259" key="7">
    <source>
        <dbReference type="Pfam" id="PF24160"/>
    </source>
</evidence>